<name>A0A6B8RCB1_9BACL</name>
<dbReference type="AlphaFoldDB" id="A0A6B8RCB1"/>
<evidence type="ECO:0000313" key="1">
    <source>
        <dbReference type="EMBL" id="QGQ93949.1"/>
    </source>
</evidence>
<evidence type="ECO:0000313" key="2">
    <source>
        <dbReference type="Proteomes" id="UP000426246"/>
    </source>
</evidence>
<dbReference type="EMBL" id="CP034235">
    <property type="protein sequence ID" value="QGQ93949.1"/>
    <property type="molecule type" value="Genomic_DNA"/>
</dbReference>
<reference evidence="2" key="1">
    <citation type="submission" date="2018-11" db="EMBL/GenBank/DDBJ databases">
        <title>Complete genome sequence of Paenibacillus sp. ML311-T8.</title>
        <authorList>
            <person name="Nam Y.-D."/>
            <person name="Kang J."/>
            <person name="Chung W.-H."/>
            <person name="Park Y.S."/>
        </authorList>
    </citation>
    <scope>NUCLEOTIDE SEQUENCE [LARGE SCALE GENOMIC DNA]</scope>
    <source>
        <strain evidence="2">ML311-T8</strain>
    </source>
</reference>
<organism evidence="1 2">
    <name type="scientific">Paenibacillus psychroresistens</name>
    <dbReference type="NCBI Taxonomy" id="1778678"/>
    <lineage>
        <taxon>Bacteria</taxon>
        <taxon>Bacillati</taxon>
        <taxon>Bacillota</taxon>
        <taxon>Bacilli</taxon>
        <taxon>Bacillales</taxon>
        <taxon>Paenibacillaceae</taxon>
        <taxon>Paenibacillus</taxon>
    </lineage>
</organism>
<gene>
    <name evidence="1" type="ORF">EHS13_03025</name>
</gene>
<proteinExistence type="predicted"/>
<dbReference type="Proteomes" id="UP000426246">
    <property type="component" value="Chromosome"/>
</dbReference>
<dbReference type="OrthoDB" id="2655247at2"/>
<dbReference type="RefSeq" id="WP_155698945.1">
    <property type="nucleotide sequence ID" value="NZ_CP034235.1"/>
</dbReference>
<accession>A0A6B8RCB1</accession>
<protein>
    <submittedName>
        <fullName evidence="1">RNA polymerase subunit sigma-24</fullName>
    </submittedName>
</protein>
<dbReference type="KEGG" id="ppsc:EHS13_03025"/>
<keyword evidence="2" id="KW-1185">Reference proteome</keyword>
<sequence length="209" mass="24203">MNTEDAAINAQALGNLKGYKRLLARIKLLEKYPIGNGMYLTSFHEDDKLQSLHKQLKGIPSYMYLSKHEQELEAIAVAYLEKYPTGTRSQLNEVKSIKPVNEEDRKMFKELKRKIEKVIEARTGSYDGYDGVIKRLSELQDLQKQKETIEFSLDVLAEYQPDYAQLLRLRYIESKSVDEITIQLDTSRRTFDRWLAKANEEYAALASVT</sequence>